<dbReference type="GeneID" id="87870646"/>
<sequence length="163" mass="18500">MSIRFFKYADLITCCIYDCVCIFPARCDSVQEKKKRKMHEQRIGVLCLTASFVRMLVSTYALLLHVVLVAARVSLLLPVPGTKARKQGRQHCPIFLQVWEVLPMLLGYASTLSEPCPYVPRVGLPVSISLTRVLIHRVSDRLFIVGSSPRLMFNWHSPEVVRG</sequence>
<dbReference type="EMBL" id="JAULSX010000005">
    <property type="protein sequence ID" value="KAK3491152.1"/>
    <property type="molecule type" value="Genomic_DNA"/>
</dbReference>
<comment type="caution">
    <text evidence="2">The sequence shown here is derived from an EMBL/GenBank/DDBJ whole genome shotgun (WGS) entry which is preliminary data.</text>
</comment>
<evidence type="ECO:0000313" key="3">
    <source>
        <dbReference type="Proteomes" id="UP001285908"/>
    </source>
</evidence>
<feature type="transmembrane region" description="Helical" evidence="1">
    <location>
        <begin position="43"/>
        <end position="68"/>
    </location>
</feature>
<keyword evidence="1" id="KW-0812">Transmembrane</keyword>
<evidence type="ECO:0000256" key="1">
    <source>
        <dbReference type="SAM" id="Phobius"/>
    </source>
</evidence>
<dbReference type="AlphaFoldDB" id="A0AAJ0I6K1"/>
<reference evidence="2 3" key="1">
    <citation type="journal article" date="2023" name="Mol. Phylogenet. Evol.">
        <title>Genome-scale phylogeny and comparative genomics of the fungal order Sordariales.</title>
        <authorList>
            <person name="Hensen N."/>
            <person name="Bonometti L."/>
            <person name="Westerberg I."/>
            <person name="Brannstrom I.O."/>
            <person name="Guillou S."/>
            <person name="Cros-Aarteil S."/>
            <person name="Calhoun S."/>
            <person name="Haridas S."/>
            <person name="Kuo A."/>
            <person name="Mondo S."/>
            <person name="Pangilinan J."/>
            <person name="Riley R."/>
            <person name="LaButti K."/>
            <person name="Andreopoulos B."/>
            <person name="Lipzen A."/>
            <person name="Chen C."/>
            <person name="Yan M."/>
            <person name="Daum C."/>
            <person name="Ng V."/>
            <person name="Clum A."/>
            <person name="Steindorff A."/>
            <person name="Ohm R.A."/>
            <person name="Martin F."/>
            <person name="Silar P."/>
            <person name="Natvig D.O."/>
            <person name="Lalanne C."/>
            <person name="Gautier V."/>
            <person name="Ament-Velasquez S.L."/>
            <person name="Kruys A."/>
            <person name="Hutchinson M.I."/>
            <person name="Powell A.J."/>
            <person name="Barry K."/>
            <person name="Miller A.N."/>
            <person name="Grigoriev I.V."/>
            <person name="Debuchy R."/>
            <person name="Gladieux P."/>
            <person name="Hiltunen Thoren M."/>
            <person name="Johannesson H."/>
        </authorList>
    </citation>
    <scope>NUCLEOTIDE SEQUENCE [LARGE SCALE GENOMIC DNA]</scope>
    <source>
        <strain evidence="2 3">FGSC 10403</strain>
    </source>
</reference>
<gene>
    <name evidence="2" type="ORF">B0T23DRAFT_177623</name>
</gene>
<name>A0AAJ0I6K1_9PEZI</name>
<evidence type="ECO:0000313" key="2">
    <source>
        <dbReference type="EMBL" id="KAK3491152.1"/>
    </source>
</evidence>
<keyword evidence="3" id="KW-1185">Reference proteome</keyword>
<keyword evidence="1" id="KW-1133">Transmembrane helix</keyword>
<dbReference type="Proteomes" id="UP001285908">
    <property type="component" value="Unassembled WGS sequence"/>
</dbReference>
<organism evidence="2 3">
    <name type="scientific">Neurospora hispaniola</name>
    <dbReference type="NCBI Taxonomy" id="588809"/>
    <lineage>
        <taxon>Eukaryota</taxon>
        <taxon>Fungi</taxon>
        <taxon>Dikarya</taxon>
        <taxon>Ascomycota</taxon>
        <taxon>Pezizomycotina</taxon>
        <taxon>Sordariomycetes</taxon>
        <taxon>Sordariomycetidae</taxon>
        <taxon>Sordariales</taxon>
        <taxon>Sordariaceae</taxon>
        <taxon>Neurospora</taxon>
    </lineage>
</organism>
<dbReference type="RefSeq" id="XP_062692335.1">
    <property type="nucleotide sequence ID" value="XM_062833024.1"/>
</dbReference>
<keyword evidence="1" id="KW-0472">Membrane</keyword>
<protein>
    <submittedName>
        <fullName evidence="2">Uncharacterized protein</fullName>
    </submittedName>
</protein>
<proteinExistence type="predicted"/>
<accession>A0AAJ0I6K1</accession>